<comment type="caution">
    <text evidence="1">The sequence shown here is derived from an EMBL/GenBank/DDBJ whole genome shotgun (WGS) entry which is preliminary data.</text>
</comment>
<dbReference type="EMBL" id="LOCL01000052">
    <property type="protein sequence ID" value="KUF14828.1"/>
    <property type="molecule type" value="Genomic_DNA"/>
</dbReference>
<dbReference type="STRING" id="1765722.AT728_35680"/>
<dbReference type="AlphaFoldDB" id="A0A0W7WWA5"/>
<evidence type="ECO:0000313" key="2">
    <source>
        <dbReference type="Proteomes" id="UP000054804"/>
    </source>
</evidence>
<protein>
    <recommendedName>
        <fullName evidence="3">Resolvase/invertase-type recombinase catalytic domain-containing protein</fullName>
    </recommendedName>
</protein>
<organism evidence="1 2">
    <name type="scientific">Streptomyces silvensis</name>
    <dbReference type="NCBI Taxonomy" id="1765722"/>
    <lineage>
        <taxon>Bacteria</taxon>
        <taxon>Bacillati</taxon>
        <taxon>Actinomycetota</taxon>
        <taxon>Actinomycetes</taxon>
        <taxon>Kitasatosporales</taxon>
        <taxon>Streptomycetaceae</taxon>
        <taxon>Streptomyces</taxon>
    </lineage>
</organism>
<dbReference type="Proteomes" id="UP000054804">
    <property type="component" value="Unassembled WGS sequence"/>
</dbReference>
<proteinExistence type="predicted"/>
<name>A0A0W7WWA5_9ACTN</name>
<evidence type="ECO:0000313" key="1">
    <source>
        <dbReference type="EMBL" id="KUF14828.1"/>
    </source>
</evidence>
<sequence>MDLASPFLCGMYPYEEAPRIPGNRTARLAGRRTDFLKQMLQEHADTDRRVTVVPYVAGAHGGERHDVLARLRHFAAHEAGWDVARTSFSDSDPAMPVERRKAFAAACRYAGAGHASGLLTVGRTAVTADDAAYERVLTFLHERRVFLAYLPLLGEGAVQ</sequence>
<accession>A0A0W7WWA5</accession>
<evidence type="ECO:0008006" key="3">
    <source>
        <dbReference type="Google" id="ProtNLM"/>
    </source>
</evidence>
<gene>
    <name evidence="1" type="ORF">AT728_35680</name>
</gene>
<reference evidence="1 2" key="1">
    <citation type="submission" date="2015-12" db="EMBL/GenBank/DDBJ databases">
        <title>Draft genome sequence of Streptomyces silvensis ATCC 53525, a producer of novel hormone antagonists.</title>
        <authorList>
            <person name="Johnston C.W."/>
            <person name="Li Y."/>
            <person name="Magarvey N.A."/>
        </authorList>
    </citation>
    <scope>NUCLEOTIDE SEQUENCE [LARGE SCALE GENOMIC DNA]</scope>
    <source>
        <strain evidence="1 2">ATCC 53525</strain>
    </source>
</reference>
<keyword evidence="2" id="KW-1185">Reference proteome</keyword>